<reference evidence="3" key="1">
    <citation type="journal article" date="2019" name="Int. J. Syst. Evol. Microbiol.">
        <title>The Global Catalogue of Microorganisms (GCM) 10K type strain sequencing project: providing services to taxonomists for standard genome sequencing and annotation.</title>
        <authorList>
            <consortium name="The Broad Institute Genomics Platform"/>
            <consortium name="The Broad Institute Genome Sequencing Center for Infectious Disease"/>
            <person name="Wu L."/>
            <person name="Ma J."/>
        </authorList>
    </citation>
    <scope>NUCLEOTIDE SEQUENCE [LARGE SCALE GENOMIC DNA]</scope>
    <source>
        <strain evidence="3">CCUG 60524</strain>
    </source>
</reference>
<keyword evidence="1" id="KW-0812">Transmembrane</keyword>
<organism evidence="2 3">
    <name type="scientific">Tropicimonas aquimaris</name>
    <dbReference type="NCBI Taxonomy" id="914152"/>
    <lineage>
        <taxon>Bacteria</taxon>
        <taxon>Pseudomonadati</taxon>
        <taxon>Pseudomonadota</taxon>
        <taxon>Alphaproteobacteria</taxon>
        <taxon>Rhodobacterales</taxon>
        <taxon>Roseobacteraceae</taxon>
        <taxon>Tropicimonas</taxon>
    </lineage>
</organism>
<name>A0ABW3IVB4_9RHOB</name>
<evidence type="ECO:0000256" key="1">
    <source>
        <dbReference type="SAM" id="Phobius"/>
    </source>
</evidence>
<protein>
    <submittedName>
        <fullName evidence="2">Uncharacterized protein</fullName>
    </submittedName>
</protein>
<keyword evidence="3" id="KW-1185">Reference proteome</keyword>
<dbReference type="EMBL" id="JBHTJT010000040">
    <property type="protein sequence ID" value="MFD0981515.1"/>
    <property type="molecule type" value="Genomic_DNA"/>
</dbReference>
<proteinExistence type="predicted"/>
<keyword evidence="1" id="KW-0472">Membrane</keyword>
<accession>A0ABW3IVB4</accession>
<evidence type="ECO:0000313" key="3">
    <source>
        <dbReference type="Proteomes" id="UP001597108"/>
    </source>
</evidence>
<keyword evidence="1" id="KW-1133">Transmembrane helix</keyword>
<gene>
    <name evidence="2" type="ORF">ACFQ2S_17915</name>
</gene>
<evidence type="ECO:0000313" key="2">
    <source>
        <dbReference type="EMBL" id="MFD0981515.1"/>
    </source>
</evidence>
<feature type="transmembrane region" description="Helical" evidence="1">
    <location>
        <begin position="48"/>
        <end position="66"/>
    </location>
</feature>
<feature type="transmembrane region" description="Helical" evidence="1">
    <location>
        <begin position="73"/>
        <end position="93"/>
    </location>
</feature>
<dbReference type="RefSeq" id="WP_386076566.1">
    <property type="nucleotide sequence ID" value="NZ_JBHTJT010000040.1"/>
</dbReference>
<dbReference type="Proteomes" id="UP001597108">
    <property type="component" value="Unassembled WGS sequence"/>
</dbReference>
<comment type="caution">
    <text evidence="2">The sequence shown here is derived from an EMBL/GenBank/DDBJ whole genome shotgun (WGS) entry which is preliminary data.</text>
</comment>
<feature type="transmembrane region" description="Helical" evidence="1">
    <location>
        <begin position="9"/>
        <end position="28"/>
    </location>
</feature>
<feature type="transmembrane region" description="Helical" evidence="1">
    <location>
        <begin position="99"/>
        <end position="120"/>
    </location>
</feature>
<sequence>MNTKQLERLFVVAGLYDGLLGLSFLLAHDRIFAFFEVAPPNHPAYVEFPALLLMIFGALFVHIATDPKRHRNLIPYGMALKASYVFLAFWYHATSGIPAMWLPWAWMDLGFLFAFAYAWWSISKERSAT</sequence>